<proteinExistence type="predicted"/>
<evidence type="ECO:0000313" key="3">
    <source>
        <dbReference type="Proteomes" id="UP000634136"/>
    </source>
</evidence>
<evidence type="ECO:0000256" key="1">
    <source>
        <dbReference type="SAM" id="MobiDB-lite"/>
    </source>
</evidence>
<comment type="caution">
    <text evidence="2">The sequence shown here is derived from an EMBL/GenBank/DDBJ whole genome shotgun (WGS) entry which is preliminary data.</text>
</comment>
<name>A0A834WDJ3_9FABA</name>
<organism evidence="2 3">
    <name type="scientific">Senna tora</name>
    <dbReference type="NCBI Taxonomy" id="362788"/>
    <lineage>
        <taxon>Eukaryota</taxon>
        <taxon>Viridiplantae</taxon>
        <taxon>Streptophyta</taxon>
        <taxon>Embryophyta</taxon>
        <taxon>Tracheophyta</taxon>
        <taxon>Spermatophyta</taxon>
        <taxon>Magnoliopsida</taxon>
        <taxon>eudicotyledons</taxon>
        <taxon>Gunneridae</taxon>
        <taxon>Pentapetalae</taxon>
        <taxon>rosids</taxon>
        <taxon>fabids</taxon>
        <taxon>Fabales</taxon>
        <taxon>Fabaceae</taxon>
        <taxon>Caesalpinioideae</taxon>
        <taxon>Cassia clade</taxon>
        <taxon>Senna</taxon>
    </lineage>
</organism>
<reference evidence="2" key="1">
    <citation type="submission" date="2020-09" db="EMBL/GenBank/DDBJ databases">
        <title>Genome-Enabled Discovery of Anthraquinone Biosynthesis in Senna tora.</title>
        <authorList>
            <person name="Kang S.-H."/>
            <person name="Pandey R.P."/>
            <person name="Lee C.-M."/>
            <person name="Sim J.-S."/>
            <person name="Jeong J.-T."/>
            <person name="Choi B.-S."/>
            <person name="Jung M."/>
            <person name="Ginzburg D."/>
            <person name="Zhao K."/>
            <person name="Won S.Y."/>
            <person name="Oh T.-J."/>
            <person name="Yu Y."/>
            <person name="Kim N.-H."/>
            <person name="Lee O.R."/>
            <person name="Lee T.-H."/>
            <person name="Bashyal P."/>
            <person name="Kim T.-S."/>
            <person name="Lee W.-H."/>
            <person name="Kawkins C."/>
            <person name="Kim C.-K."/>
            <person name="Kim J.S."/>
            <person name="Ahn B.O."/>
            <person name="Rhee S.Y."/>
            <person name="Sohng J.K."/>
        </authorList>
    </citation>
    <scope>NUCLEOTIDE SEQUENCE</scope>
    <source>
        <tissue evidence="2">Leaf</tissue>
    </source>
</reference>
<protein>
    <submittedName>
        <fullName evidence="2">Uncharacterized protein</fullName>
    </submittedName>
</protein>
<dbReference type="Proteomes" id="UP000634136">
    <property type="component" value="Unassembled WGS sequence"/>
</dbReference>
<feature type="compositionally biased region" description="Polar residues" evidence="1">
    <location>
        <begin position="195"/>
        <end position="208"/>
    </location>
</feature>
<accession>A0A834WDJ3</accession>
<keyword evidence="3" id="KW-1185">Reference proteome</keyword>
<sequence length="223" mass="25343">MWWSGDIQRKDTVKPVKGRVKTNCLNYTFTPHPSIVKRNGWICHMRRKLLWVAPPQLKLVPPSKPCSRPACQRCRTPPEHSQPQIPPQPLAVPFQKFQYTPAAARFQLQKPPSMDNQCLSYVFQAKTLPLPTPGLTPVQEWELDQYVTARVLQPRADPPIHILIHLTNPSPLHPEPLEEEQNRAISWLEPLDSPYPTQTENPDSSPTQAPAAMSHRPAESAQN</sequence>
<dbReference type="EMBL" id="JAAIUW010000009">
    <property type="protein sequence ID" value="KAF7817068.1"/>
    <property type="molecule type" value="Genomic_DNA"/>
</dbReference>
<feature type="region of interest" description="Disordered" evidence="1">
    <location>
        <begin position="170"/>
        <end position="223"/>
    </location>
</feature>
<evidence type="ECO:0000313" key="2">
    <source>
        <dbReference type="EMBL" id="KAF7817068.1"/>
    </source>
</evidence>
<dbReference type="AlphaFoldDB" id="A0A834WDJ3"/>
<gene>
    <name evidence="2" type="ORF">G2W53_031037</name>
</gene>